<dbReference type="PANTHER" id="PTHR43547">
    <property type="entry name" value="TWO-COMPONENT HISTIDINE KINASE"/>
    <property type="match status" value="1"/>
</dbReference>
<keyword evidence="4" id="KW-1133">Transmembrane helix</keyword>
<evidence type="ECO:0000256" key="3">
    <source>
        <dbReference type="ARBA" id="ARBA00022553"/>
    </source>
</evidence>
<feature type="domain" description="Histidine kinase" evidence="5">
    <location>
        <begin position="257"/>
        <end position="468"/>
    </location>
</feature>
<protein>
    <recommendedName>
        <fullName evidence="2">histidine kinase</fullName>
        <ecNumber evidence="2">2.7.13.3</ecNumber>
    </recommendedName>
</protein>
<dbReference type="PRINTS" id="PR00344">
    <property type="entry name" value="BCTRLSENSOR"/>
</dbReference>
<dbReference type="Proteomes" id="UP000636010">
    <property type="component" value="Unassembled WGS sequence"/>
</dbReference>
<keyword evidence="4" id="KW-0812">Transmembrane</keyword>
<dbReference type="InterPro" id="IPR005467">
    <property type="entry name" value="His_kinase_dom"/>
</dbReference>
<evidence type="ECO:0000259" key="5">
    <source>
        <dbReference type="PROSITE" id="PS50109"/>
    </source>
</evidence>
<dbReference type="CDD" id="cd00082">
    <property type="entry name" value="HisKA"/>
    <property type="match status" value="1"/>
</dbReference>
<dbReference type="InterPro" id="IPR003594">
    <property type="entry name" value="HATPase_dom"/>
</dbReference>
<keyword evidence="3" id="KW-0597">Phosphoprotein</keyword>
<comment type="caution">
    <text evidence="6">The sequence shown here is derived from an EMBL/GenBank/DDBJ whole genome shotgun (WGS) entry which is preliminary data.</text>
</comment>
<dbReference type="Gene3D" id="3.30.565.10">
    <property type="entry name" value="Histidine kinase-like ATPase, C-terminal domain"/>
    <property type="match status" value="1"/>
</dbReference>
<feature type="transmembrane region" description="Helical" evidence="4">
    <location>
        <begin position="16"/>
        <end position="36"/>
    </location>
</feature>
<dbReference type="RefSeq" id="WP_188465392.1">
    <property type="nucleotide sequence ID" value="NZ_BAABHU010000010.1"/>
</dbReference>
<evidence type="ECO:0000313" key="7">
    <source>
        <dbReference type="Proteomes" id="UP000636010"/>
    </source>
</evidence>
<name>A0ABQ1MTB3_9BACT</name>
<evidence type="ECO:0000313" key="6">
    <source>
        <dbReference type="EMBL" id="GGC44205.1"/>
    </source>
</evidence>
<keyword evidence="4" id="KW-0472">Membrane</keyword>
<organism evidence="6 7">
    <name type="scientific">Marivirga lumbricoides</name>
    <dbReference type="NCBI Taxonomy" id="1046115"/>
    <lineage>
        <taxon>Bacteria</taxon>
        <taxon>Pseudomonadati</taxon>
        <taxon>Bacteroidota</taxon>
        <taxon>Cytophagia</taxon>
        <taxon>Cytophagales</taxon>
        <taxon>Marivirgaceae</taxon>
        <taxon>Marivirga</taxon>
    </lineage>
</organism>
<comment type="catalytic activity">
    <reaction evidence="1">
        <text>ATP + protein L-histidine = ADP + protein N-phospho-L-histidine.</text>
        <dbReference type="EC" id="2.7.13.3"/>
    </reaction>
</comment>
<dbReference type="InterPro" id="IPR004358">
    <property type="entry name" value="Sig_transdc_His_kin-like_C"/>
</dbReference>
<proteinExistence type="predicted"/>
<evidence type="ECO:0000256" key="2">
    <source>
        <dbReference type="ARBA" id="ARBA00012438"/>
    </source>
</evidence>
<dbReference type="SUPFAM" id="SSF55874">
    <property type="entry name" value="ATPase domain of HSP90 chaperone/DNA topoisomerase II/histidine kinase"/>
    <property type="match status" value="1"/>
</dbReference>
<dbReference type="EC" id="2.7.13.3" evidence="2"/>
<sequence length="468" mass="54238">MNSSVMMKFNVIKGKLILFMILILTASVTILTINYYSLKINASIRAYINGESLYAKGQKDATYYLSKYLYFSDSSYISQYQKAISIPVGDKMARVILENDGDEQLVRKYFIQGNNHPEDIDNMIWLFKNFNEVGFFQEILKIWIEADSNIEELSGLADDIFSQTEGGKLANKDEKKFYQGKLSSLNTELSSEQYKFSATLAEVGRKVEKYLLYFNFIVIIIILFSTLVVIYFILKRLDNQNRKLKIINHELDKFVYSTSHDLRAPISSLKGLVYLACREKDPENLKTYFKLMTESLERQDNFISEIIDLSRNKRIEVSLSVFKPGPLIDQVIENHQFMQNAKKISFKKKIEISQLKMDKSRFMIIVNNLVSNAIKYHDSRKLNKFIRIELKRQEGKIHLEISDNGIGIKPEHKEKIFEMFFVTQNKSKGSGLGLYIVSDVLGKIGGIVKLESEWEKGSKFIIQWPDFE</sequence>
<dbReference type="InterPro" id="IPR036890">
    <property type="entry name" value="HATPase_C_sf"/>
</dbReference>
<dbReference type="CDD" id="cd00075">
    <property type="entry name" value="HATPase"/>
    <property type="match status" value="1"/>
</dbReference>
<dbReference type="SMART" id="SM00388">
    <property type="entry name" value="HisKA"/>
    <property type="match status" value="1"/>
</dbReference>
<dbReference type="SUPFAM" id="SSF47384">
    <property type="entry name" value="Homodimeric domain of signal transducing histidine kinase"/>
    <property type="match status" value="1"/>
</dbReference>
<evidence type="ECO:0000256" key="1">
    <source>
        <dbReference type="ARBA" id="ARBA00000085"/>
    </source>
</evidence>
<dbReference type="InterPro" id="IPR036097">
    <property type="entry name" value="HisK_dim/P_sf"/>
</dbReference>
<dbReference type="PANTHER" id="PTHR43547:SF2">
    <property type="entry name" value="HYBRID SIGNAL TRANSDUCTION HISTIDINE KINASE C"/>
    <property type="match status" value="1"/>
</dbReference>
<dbReference type="EMBL" id="BMEC01000010">
    <property type="protein sequence ID" value="GGC44205.1"/>
    <property type="molecule type" value="Genomic_DNA"/>
</dbReference>
<dbReference type="PROSITE" id="PS50109">
    <property type="entry name" value="HIS_KIN"/>
    <property type="match status" value="1"/>
</dbReference>
<reference evidence="7" key="1">
    <citation type="journal article" date="2019" name="Int. J. Syst. Evol. Microbiol.">
        <title>The Global Catalogue of Microorganisms (GCM) 10K type strain sequencing project: providing services to taxonomists for standard genome sequencing and annotation.</title>
        <authorList>
            <consortium name="The Broad Institute Genomics Platform"/>
            <consortium name="The Broad Institute Genome Sequencing Center for Infectious Disease"/>
            <person name="Wu L."/>
            <person name="Ma J."/>
        </authorList>
    </citation>
    <scope>NUCLEOTIDE SEQUENCE [LARGE SCALE GENOMIC DNA]</scope>
    <source>
        <strain evidence="7">CGMCC 1.10832</strain>
    </source>
</reference>
<dbReference type="InterPro" id="IPR003661">
    <property type="entry name" value="HisK_dim/P_dom"/>
</dbReference>
<keyword evidence="7" id="KW-1185">Reference proteome</keyword>
<dbReference type="Pfam" id="PF00512">
    <property type="entry name" value="HisKA"/>
    <property type="match status" value="1"/>
</dbReference>
<dbReference type="SMART" id="SM00387">
    <property type="entry name" value="HATPase_c"/>
    <property type="match status" value="1"/>
</dbReference>
<accession>A0ABQ1MTB3</accession>
<dbReference type="Gene3D" id="1.10.287.130">
    <property type="match status" value="1"/>
</dbReference>
<gene>
    <name evidence="6" type="ORF">GCM10011506_32210</name>
</gene>
<evidence type="ECO:0000256" key="4">
    <source>
        <dbReference type="SAM" id="Phobius"/>
    </source>
</evidence>
<feature type="transmembrane region" description="Helical" evidence="4">
    <location>
        <begin position="210"/>
        <end position="234"/>
    </location>
</feature>
<dbReference type="Pfam" id="PF02518">
    <property type="entry name" value="HATPase_c"/>
    <property type="match status" value="1"/>
</dbReference>